<evidence type="ECO:0000313" key="9">
    <source>
        <dbReference type="EMBL" id="EWM21585.1"/>
    </source>
</evidence>
<dbReference type="InterPro" id="IPR027525">
    <property type="entry name" value="eIF3i"/>
</dbReference>
<dbReference type="OrthoDB" id="24966at2759"/>
<dbReference type="PROSITE" id="PS50082">
    <property type="entry name" value="WD_REPEATS_2"/>
    <property type="match status" value="3"/>
</dbReference>
<evidence type="ECO:0000256" key="7">
    <source>
        <dbReference type="HAMAP-Rule" id="MF_03008"/>
    </source>
</evidence>
<keyword evidence="3 8" id="KW-0853">WD repeat</keyword>
<dbReference type="GO" id="GO:0033290">
    <property type="term" value="C:eukaryotic 48S preinitiation complex"/>
    <property type="evidence" value="ECO:0007669"/>
    <property type="project" value="UniProtKB-UniRule"/>
</dbReference>
<name>W7T3R1_9STRA</name>
<evidence type="ECO:0000256" key="3">
    <source>
        <dbReference type="ARBA" id="ARBA00022574"/>
    </source>
</evidence>
<dbReference type="InterPro" id="IPR036322">
    <property type="entry name" value="WD40_repeat_dom_sf"/>
</dbReference>
<dbReference type="PANTHER" id="PTHR19877:SF1">
    <property type="entry name" value="EUKARYOTIC TRANSLATION INITIATION FACTOR 3 SUBUNIT I"/>
    <property type="match status" value="1"/>
</dbReference>
<organism evidence="9 10">
    <name type="scientific">Nannochloropsis gaditana</name>
    <dbReference type="NCBI Taxonomy" id="72520"/>
    <lineage>
        <taxon>Eukaryota</taxon>
        <taxon>Sar</taxon>
        <taxon>Stramenopiles</taxon>
        <taxon>Ochrophyta</taxon>
        <taxon>Eustigmatophyceae</taxon>
        <taxon>Eustigmatales</taxon>
        <taxon>Monodopsidaceae</taxon>
        <taxon>Nannochloropsis</taxon>
    </lineage>
</organism>
<comment type="subunit">
    <text evidence="7">Component of the eukaryotic translation initiation factor 3 (eIF-3) complex.</text>
</comment>
<dbReference type="PROSITE" id="PS50294">
    <property type="entry name" value="WD_REPEATS_REGION"/>
    <property type="match status" value="2"/>
</dbReference>
<keyword evidence="1 7" id="KW-0963">Cytoplasm</keyword>
<keyword evidence="2 7" id="KW-0396">Initiation factor</keyword>
<evidence type="ECO:0000256" key="6">
    <source>
        <dbReference type="ARBA" id="ARBA00038394"/>
    </source>
</evidence>
<evidence type="ECO:0000256" key="8">
    <source>
        <dbReference type="PROSITE-ProRule" id="PRU00221"/>
    </source>
</evidence>
<dbReference type="AlphaFoldDB" id="W7T3R1"/>
<comment type="similarity">
    <text evidence="6">Belongs to the WD repeat STRAP family.</text>
</comment>
<keyword evidence="5 7" id="KW-0648">Protein biosynthesis</keyword>
<dbReference type="SMART" id="SM00320">
    <property type="entry name" value="WD40"/>
    <property type="match status" value="6"/>
</dbReference>
<dbReference type="PANTHER" id="PTHR19877">
    <property type="entry name" value="EUKARYOTIC TRANSLATION INITIATION FACTOR 3 SUBUNIT I"/>
    <property type="match status" value="1"/>
</dbReference>
<dbReference type="SUPFAM" id="SSF50978">
    <property type="entry name" value="WD40 repeat-like"/>
    <property type="match status" value="1"/>
</dbReference>
<feature type="repeat" description="WD" evidence="8">
    <location>
        <begin position="6"/>
        <end position="47"/>
    </location>
</feature>
<dbReference type="InterPro" id="IPR001680">
    <property type="entry name" value="WD40_rpt"/>
</dbReference>
<dbReference type="Gene3D" id="2.130.10.10">
    <property type="entry name" value="YVTN repeat-like/Quinoprotein amine dehydrogenase"/>
    <property type="match status" value="1"/>
</dbReference>
<feature type="repeat" description="WD" evidence="8">
    <location>
        <begin position="48"/>
        <end position="89"/>
    </location>
</feature>
<keyword evidence="10" id="KW-1185">Reference proteome</keyword>
<dbReference type="GO" id="GO:0016282">
    <property type="term" value="C:eukaryotic 43S preinitiation complex"/>
    <property type="evidence" value="ECO:0007669"/>
    <property type="project" value="UniProtKB-UniRule"/>
</dbReference>
<evidence type="ECO:0000256" key="1">
    <source>
        <dbReference type="ARBA" id="ARBA00022490"/>
    </source>
</evidence>
<protein>
    <recommendedName>
        <fullName evidence="7">Eukaryotic translation initiation factor 3 subunit I</fullName>
        <shortName evidence="7">eIF3i</shortName>
    </recommendedName>
</protein>
<sequence>MRVMVMKGHERNITRVLFNRDGDLLFSAASDKTPTVWDTETGERLGTYNGHSGSITDMSVSWNSNRLVTASGDCQVKLWKVQTGEELLTYTHSGPVRGAQWAEGGERFATVCDPFVSHNAKIQVFYAPEDADPESLSPTPEVLIEIRNREEKPTKVYWTQFNEDLLVAYENGWVRKYDPKTGEERTGEGSSAKLHEEKINAITWDKQKICFITASNDYRSCLVDAKTLKVLRVYQTDRPVNGAVISPIKDHVLLGGGQEAQSVTTTRGQAGKFETRFFHSIYEEEFGRVKGHFGPITAVDISPDGLAFVSGSFDGYVRLHFFDDDYLFMRDEVPEEY</sequence>
<comment type="similarity">
    <text evidence="7">Belongs to the eIF-3 subunit I family.</text>
</comment>
<keyword evidence="4" id="KW-0677">Repeat</keyword>
<dbReference type="Proteomes" id="UP000019335">
    <property type="component" value="Unassembled WGS sequence"/>
</dbReference>
<evidence type="ECO:0000313" key="10">
    <source>
        <dbReference type="Proteomes" id="UP000019335"/>
    </source>
</evidence>
<reference evidence="9 10" key="1">
    <citation type="journal article" date="2014" name="Mol. Plant">
        <title>Chromosome Scale Genome Assembly and Transcriptome Profiling of Nannochloropsis gaditana in Nitrogen Depletion.</title>
        <authorList>
            <person name="Corteggiani Carpinelli E."/>
            <person name="Telatin A."/>
            <person name="Vitulo N."/>
            <person name="Forcato C."/>
            <person name="D'Angelo M."/>
            <person name="Schiavon R."/>
            <person name="Vezzi A."/>
            <person name="Giacometti G.M."/>
            <person name="Morosinotto T."/>
            <person name="Valle G."/>
        </authorList>
    </citation>
    <scope>NUCLEOTIDE SEQUENCE [LARGE SCALE GENOMIC DNA]</scope>
    <source>
        <strain evidence="9 10">B-31</strain>
    </source>
</reference>
<evidence type="ECO:0000256" key="5">
    <source>
        <dbReference type="ARBA" id="ARBA00022917"/>
    </source>
</evidence>
<dbReference type="Pfam" id="PF24805">
    <property type="entry name" value="EIF3I"/>
    <property type="match status" value="1"/>
</dbReference>
<dbReference type="GO" id="GO:0001732">
    <property type="term" value="P:formation of cytoplasmic translation initiation complex"/>
    <property type="evidence" value="ECO:0007669"/>
    <property type="project" value="UniProtKB-UniRule"/>
</dbReference>
<proteinExistence type="inferred from homology"/>
<dbReference type="InterPro" id="IPR015943">
    <property type="entry name" value="WD40/YVTN_repeat-like_dom_sf"/>
</dbReference>
<accession>W7T3R1</accession>
<gene>
    <name evidence="9" type="ORF">Naga_100012g34</name>
</gene>
<dbReference type="HAMAP" id="MF_03008">
    <property type="entry name" value="eIF3i"/>
    <property type="match status" value="1"/>
</dbReference>
<comment type="function">
    <text evidence="7">Component of the eukaryotic translation initiation factor 3 (eIF-3) complex, which is involved in protein synthesis of a specialized repertoire of mRNAs and, together with other initiation factors, stimulates binding of mRNA and methionyl-tRNAi to the 40S ribosome. The eIF-3 complex specifically targets and initiates translation of a subset of mRNAs involved in cell proliferation.</text>
</comment>
<dbReference type="EMBL" id="AZIL01002442">
    <property type="protein sequence ID" value="EWM21585.1"/>
    <property type="molecule type" value="Genomic_DNA"/>
</dbReference>
<dbReference type="GO" id="GO:0071541">
    <property type="term" value="C:eukaryotic translation initiation factor 3 complex, eIF3m"/>
    <property type="evidence" value="ECO:0007669"/>
    <property type="project" value="TreeGrafter"/>
</dbReference>
<comment type="subcellular location">
    <subcellularLocation>
        <location evidence="7">Cytoplasm</location>
    </subcellularLocation>
</comment>
<evidence type="ECO:0000256" key="4">
    <source>
        <dbReference type="ARBA" id="ARBA00022737"/>
    </source>
</evidence>
<comment type="caution">
    <text evidence="9">The sequence shown here is derived from an EMBL/GenBank/DDBJ whole genome shotgun (WGS) entry which is preliminary data.</text>
</comment>
<dbReference type="GO" id="GO:0003723">
    <property type="term" value="F:RNA binding"/>
    <property type="evidence" value="ECO:0007669"/>
    <property type="project" value="TreeGrafter"/>
</dbReference>
<feature type="repeat" description="WD" evidence="8">
    <location>
        <begin position="289"/>
        <end position="319"/>
    </location>
</feature>
<evidence type="ECO:0000256" key="2">
    <source>
        <dbReference type="ARBA" id="ARBA00022540"/>
    </source>
</evidence>
<dbReference type="GO" id="GO:0003743">
    <property type="term" value="F:translation initiation factor activity"/>
    <property type="evidence" value="ECO:0007669"/>
    <property type="project" value="UniProtKB-UniRule"/>
</dbReference>